<evidence type="ECO:0000256" key="1">
    <source>
        <dbReference type="SAM" id="Phobius"/>
    </source>
</evidence>
<keyword evidence="3" id="KW-1185">Reference proteome</keyword>
<keyword evidence="1" id="KW-0472">Membrane</keyword>
<dbReference type="AlphaFoldDB" id="A0A3S5AFN8"/>
<evidence type="ECO:0000313" key="3">
    <source>
        <dbReference type="Proteomes" id="UP000784294"/>
    </source>
</evidence>
<organism evidence="2 3">
    <name type="scientific">Protopolystoma xenopodis</name>
    <dbReference type="NCBI Taxonomy" id="117903"/>
    <lineage>
        <taxon>Eukaryota</taxon>
        <taxon>Metazoa</taxon>
        <taxon>Spiralia</taxon>
        <taxon>Lophotrochozoa</taxon>
        <taxon>Platyhelminthes</taxon>
        <taxon>Monogenea</taxon>
        <taxon>Polyopisthocotylea</taxon>
        <taxon>Polystomatidea</taxon>
        <taxon>Polystomatidae</taxon>
        <taxon>Protopolystoma</taxon>
    </lineage>
</organism>
<keyword evidence="1" id="KW-1133">Transmembrane helix</keyword>
<name>A0A3S5AFN8_9PLAT</name>
<gene>
    <name evidence="2" type="ORF">PXEA_LOCUS12688</name>
</gene>
<protein>
    <submittedName>
        <fullName evidence="2">Uncharacterized protein</fullName>
    </submittedName>
</protein>
<feature type="transmembrane region" description="Helical" evidence="1">
    <location>
        <begin position="93"/>
        <end position="112"/>
    </location>
</feature>
<proteinExistence type="predicted"/>
<sequence>MPACRLSISSLSISAPPTLPNLHCLLAPSTSANCHSRTAAANPPARLSNCRFGHLFCAIIICLHSATADDNKSNNSRTNKADQQQRQQYYRKWLFISSTPFSCIFIFIFVLTC</sequence>
<comment type="caution">
    <text evidence="2">The sequence shown here is derived from an EMBL/GenBank/DDBJ whole genome shotgun (WGS) entry which is preliminary data.</text>
</comment>
<accession>A0A3S5AFN8</accession>
<dbReference type="EMBL" id="CAAALY010040768">
    <property type="protein sequence ID" value="VEL19248.1"/>
    <property type="molecule type" value="Genomic_DNA"/>
</dbReference>
<evidence type="ECO:0000313" key="2">
    <source>
        <dbReference type="EMBL" id="VEL19248.1"/>
    </source>
</evidence>
<keyword evidence="1" id="KW-0812">Transmembrane</keyword>
<reference evidence="2" key="1">
    <citation type="submission" date="2018-11" db="EMBL/GenBank/DDBJ databases">
        <authorList>
            <consortium name="Pathogen Informatics"/>
        </authorList>
    </citation>
    <scope>NUCLEOTIDE SEQUENCE</scope>
</reference>
<dbReference type="Proteomes" id="UP000784294">
    <property type="component" value="Unassembled WGS sequence"/>
</dbReference>